<dbReference type="SMART" id="SM00884">
    <property type="entry name" value="Cullin_Nedd8"/>
    <property type="match status" value="1"/>
</dbReference>
<dbReference type="FunFam" id="1.20.1310.10:FF:000001">
    <property type="entry name" value="Cullin 3"/>
    <property type="match status" value="1"/>
</dbReference>
<evidence type="ECO:0000256" key="4">
    <source>
        <dbReference type="PROSITE-ProRule" id="PRU00330"/>
    </source>
</evidence>
<comment type="similarity">
    <text evidence="1 4 5">Belongs to the cullin family.</text>
</comment>
<protein>
    <recommendedName>
        <fullName evidence="7">Cullin family profile domain-containing protein</fullName>
    </recommendedName>
</protein>
<name>A0AAD5U8A2_9FUNG</name>
<dbReference type="InterPro" id="IPR036390">
    <property type="entry name" value="WH_DNA-bd_sf"/>
</dbReference>
<evidence type="ECO:0000256" key="3">
    <source>
        <dbReference type="ARBA" id="ARBA00022843"/>
    </source>
</evidence>
<dbReference type="SMART" id="SM00182">
    <property type="entry name" value="CULLIN"/>
    <property type="match status" value="1"/>
</dbReference>
<dbReference type="PROSITE" id="PS01256">
    <property type="entry name" value="CULLIN_1"/>
    <property type="match status" value="1"/>
</dbReference>
<dbReference type="InterPro" id="IPR045093">
    <property type="entry name" value="Cullin"/>
</dbReference>
<dbReference type="InterPro" id="IPR019559">
    <property type="entry name" value="Cullin_neddylation_domain"/>
</dbReference>
<dbReference type="SUPFAM" id="SSF46785">
    <property type="entry name" value="Winged helix' DNA-binding domain"/>
    <property type="match status" value="1"/>
</dbReference>
<dbReference type="InterPro" id="IPR016158">
    <property type="entry name" value="Cullin_homology"/>
</dbReference>
<evidence type="ECO:0000313" key="9">
    <source>
        <dbReference type="Proteomes" id="UP001211065"/>
    </source>
</evidence>
<dbReference type="Pfam" id="PF26557">
    <property type="entry name" value="Cullin_AB"/>
    <property type="match status" value="1"/>
</dbReference>
<accession>A0AAD5U8A2</accession>
<dbReference type="InterPro" id="IPR016159">
    <property type="entry name" value="Cullin_repeat-like_dom_sf"/>
</dbReference>
<dbReference type="InterPro" id="IPR059120">
    <property type="entry name" value="Cullin-like_AB"/>
</dbReference>
<keyword evidence="2" id="KW-1017">Isopeptide bond</keyword>
<dbReference type="AlphaFoldDB" id="A0AAD5U8A2"/>
<dbReference type="GO" id="GO:0031461">
    <property type="term" value="C:cullin-RING ubiquitin ligase complex"/>
    <property type="evidence" value="ECO:0007669"/>
    <property type="project" value="InterPro"/>
</dbReference>
<feature type="region of interest" description="Disordered" evidence="6">
    <location>
        <begin position="1"/>
        <end position="21"/>
    </location>
</feature>
<dbReference type="SUPFAM" id="SSF74788">
    <property type="entry name" value="Cullin repeat-like"/>
    <property type="match status" value="1"/>
</dbReference>
<keyword evidence="9" id="KW-1185">Reference proteome</keyword>
<dbReference type="SUPFAM" id="SSF75632">
    <property type="entry name" value="Cullin homology domain"/>
    <property type="match status" value="1"/>
</dbReference>
<dbReference type="InterPro" id="IPR036317">
    <property type="entry name" value="Cullin_homology_sf"/>
</dbReference>
<dbReference type="Gene3D" id="1.10.10.10">
    <property type="entry name" value="Winged helix-like DNA-binding domain superfamily/Winged helix DNA-binding domain"/>
    <property type="match status" value="1"/>
</dbReference>
<dbReference type="EMBL" id="JADGJW010000126">
    <property type="protein sequence ID" value="KAJ3223533.1"/>
    <property type="molecule type" value="Genomic_DNA"/>
</dbReference>
<organism evidence="8 9">
    <name type="scientific">Clydaea vesicula</name>
    <dbReference type="NCBI Taxonomy" id="447962"/>
    <lineage>
        <taxon>Eukaryota</taxon>
        <taxon>Fungi</taxon>
        <taxon>Fungi incertae sedis</taxon>
        <taxon>Chytridiomycota</taxon>
        <taxon>Chytridiomycota incertae sedis</taxon>
        <taxon>Chytridiomycetes</taxon>
        <taxon>Lobulomycetales</taxon>
        <taxon>Lobulomycetaceae</taxon>
        <taxon>Clydaea</taxon>
    </lineage>
</organism>
<dbReference type="Gene3D" id="3.30.230.130">
    <property type="entry name" value="Cullin, Chain C, Domain 2"/>
    <property type="match status" value="1"/>
</dbReference>
<sequence length="790" mass="92132">MISSKGKIRGPKASRSSSNSESDFQEAWGKLEPAINQIYGKNASNLSFEELYRCAYNLIHKKKGERLYEGVKKVISSHLSNIEERLRVFCDTSDHFLKTLTGFWDDHTTCLMMLKDILMYMDRIYVPNANVSVVYDLGLELFRDINIKSVKNLLINTLLEKILSERKGCTIDHFLMKKTIEMLLALDISREKFTNRSWYHVEFEPHFLSASESYYELEGLEYLKECDCSEYLKRVEQRLKEEKDRIDRYLSHSTETKIIKIVENNLIKTHVTSLIEMENSGLVSLITNNKLSDLNLMFKLFGRVENGHLEMRQQIQLHVQKLIREINELHSGNFKTKLSNSNHSLNIPPITVLDSPIPPLQPPTNMQPNPIKWVQEVLNIKDKFDKILETCFERDKLFLNEFNVAFELVVNENPKFPEFVSIFIDESLKKSIKGKSEDEVDTLLDKTIVLFRYIAEKDVFERYYGQHLAKRLMHGKSQSEDAERNVISRLKVECGFHFTTKLEGMFKDMSTSHDLLQNFKEQTSQHASQVDISVIVMTSTFWPISFNSKSTLILPEECQKIIKKFEGFYLTKHTGRKLTWLTNLGTFDIRGEINMSPFAMSIIMMAFNSNKNSTAEEEEYIEYEKIKNLTDMQDNDLKKGLQSLSLGKYKILIRERRNPKKKDIISTDRFKLDVNFSSALNKIKIVNIQSSVVTGDMNFEKGSMENETDRNKTLERVENERKHQVEAAVVRVMKSNKKMEHNSLIGDVMKMLRIRFKPTVALVKKTIESLIERDYLMRDKNDRKIYHYLA</sequence>
<dbReference type="Pfam" id="PF00888">
    <property type="entry name" value="Cullin"/>
    <property type="match status" value="1"/>
</dbReference>
<dbReference type="Proteomes" id="UP001211065">
    <property type="component" value="Unassembled WGS sequence"/>
</dbReference>
<dbReference type="PANTHER" id="PTHR11932">
    <property type="entry name" value="CULLIN"/>
    <property type="match status" value="1"/>
</dbReference>
<feature type="compositionally biased region" description="Basic residues" evidence="6">
    <location>
        <begin position="1"/>
        <end position="12"/>
    </location>
</feature>
<evidence type="ECO:0000259" key="7">
    <source>
        <dbReference type="PROSITE" id="PS50069"/>
    </source>
</evidence>
<reference evidence="8" key="1">
    <citation type="submission" date="2020-05" db="EMBL/GenBank/DDBJ databases">
        <title>Phylogenomic resolution of chytrid fungi.</title>
        <authorList>
            <person name="Stajich J.E."/>
            <person name="Amses K."/>
            <person name="Simmons R."/>
            <person name="Seto K."/>
            <person name="Myers J."/>
            <person name="Bonds A."/>
            <person name="Quandt C.A."/>
            <person name="Barry K."/>
            <person name="Liu P."/>
            <person name="Grigoriev I."/>
            <person name="Longcore J.E."/>
            <person name="James T.Y."/>
        </authorList>
    </citation>
    <scope>NUCLEOTIDE SEQUENCE</scope>
    <source>
        <strain evidence="8">JEL0476</strain>
    </source>
</reference>
<dbReference type="InterPro" id="IPR036388">
    <property type="entry name" value="WH-like_DNA-bd_sf"/>
</dbReference>
<comment type="caution">
    <text evidence="8">The sequence shown here is derived from an EMBL/GenBank/DDBJ whole genome shotgun (WGS) entry which is preliminary data.</text>
</comment>
<dbReference type="FunFam" id="1.10.10.10:FF:000014">
    <property type="entry name" value="Cullin 1"/>
    <property type="match status" value="1"/>
</dbReference>
<evidence type="ECO:0000256" key="6">
    <source>
        <dbReference type="SAM" id="MobiDB-lite"/>
    </source>
</evidence>
<dbReference type="Pfam" id="PF10557">
    <property type="entry name" value="Cullin_Nedd8"/>
    <property type="match status" value="1"/>
</dbReference>
<dbReference type="PROSITE" id="PS50069">
    <property type="entry name" value="CULLIN_2"/>
    <property type="match status" value="1"/>
</dbReference>
<dbReference type="InterPro" id="IPR001373">
    <property type="entry name" value="Cullin_N"/>
</dbReference>
<dbReference type="GO" id="GO:0031625">
    <property type="term" value="F:ubiquitin protein ligase binding"/>
    <property type="evidence" value="ECO:0007669"/>
    <property type="project" value="InterPro"/>
</dbReference>
<gene>
    <name evidence="8" type="ORF">HK099_001011</name>
</gene>
<evidence type="ECO:0000256" key="1">
    <source>
        <dbReference type="ARBA" id="ARBA00006019"/>
    </source>
</evidence>
<dbReference type="InterPro" id="IPR016157">
    <property type="entry name" value="Cullin_CS"/>
</dbReference>
<dbReference type="FunFam" id="1.20.1310.10:FF:000002">
    <property type="entry name" value="cullin-3 isoform X1"/>
    <property type="match status" value="1"/>
</dbReference>
<dbReference type="FunFam" id="1.20.1310.10:FF:000006">
    <property type="entry name" value="Cullin 3"/>
    <property type="match status" value="1"/>
</dbReference>
<proteinExistence type="inferred from homology"/>
<feature type="domain" description="Cullin family profile" evidence="7">
    <location>
        <begin position="415"/>
        <end position="645"/>
    </location>
</feature>
<evidence type="ECO:0000313" key="8">
    <source>
        <dbReference type="EMBL" id="KAJ3223533.1"/>
    </source>
</evidence>
<evidence type="ECO:0000256" key="5">
    <source>
        <dbReference type="RuleBase" id="RU003829"/>
    </source>
</evidence>
<evidence type="ECO:0000256" key="2">
    <source>
        <dbReference type="ARBA" id="ARBA00022499"/>
    </source>
</evidence>
<dbReference type="Gene3D" id="1.20.1310.10">
    <property type="entry name" value="Cullin Repeats"/>
    <property type="match status" value="4"/>
</dbReference>
<dbReference type="GO" id="GO:0006511">
    <property type="term" value="P:ubiquitin-dependent protein catabolic process"/>
    <property type="evidence" value="ECO:0007669"/>
    <property type="project" value="InterPro"/>
</dbReference>
<keyword evidence="3" id="KW-0832">Ubl conjugation</keyword>